<sequence length="80" mass="9363">GRGRGKSKGKLANDQNKSWQAIGIRKLRNLNNNVPKKEVDNMRWDEQSSKASTQVERIFSHKHDIDELHFFLPKILQLEH</sequence>
<name>A0A9I9EHK3_CUCME</name>
<protein>
    <submittedName>
        <fullName evidence="1">Uncharacterized protein</fullName>
    </submittedName>
</protein>
<organism evidence="1">
    <name type="scientific">Cucumis melo</name>
    <name type="common">Muskmelon</name>
    <dbReference type="NCBI Taxonomy" id="3656"/>
    <lineage>
        <taxon>Eukaryota</taxon>
        <taxon>Viridiplantae</taxon>
        <taxon>Streptophyta</taxon>
        <taxon>Embryophyta</taxon>
        <taxon>Tracheophyta</taxon>
        <taxon>Spermatophyta</taxon>
        <taxon>Magnoliopsida</taxon>
        <taxon>eudicotyledons</taxon>
        <taxon>Gunneridae</taxon>
        <taxon>Pentapetalae</taxon>
        <taxon>rosids</taxon>
        <taxon>fabids</taxon>
        <taxon>Cucurbitales</taxon>
        <taxon>Cucurbitaceae</taxon>
        <taxon>Benincaseae</taxon>
        <taxon>Cucumis</taxon>
    </lineage>
</organism>
<proteinExistence type="predicted"/>
<dbReference type="Gramene" id="MELO3C033865.2.1">
    <property type="protein sequence ID" value="MELO3C033865.2.1"/>
    <property type="gene ID" value="MELO3C033865.2"/>
</dbReference>
<reference evidence="1" key="1">
    <citation type="submission" date="2023-03" db="UniProtKB">
        <authorList>
            <consortium name="EnsemblPlants"/>
        </authorList>
    </citation>
    <scope>IDENTIFICATION</scope>
</reference>
<dbReference type="AlphaFoldDB" id="A0A9I9EHK3"/>
<dbReference type="EnsemblPlants" id="MELO3C033865.2.1">
    <property type="protein sequence ID" value="MELO3C033865.2.1"/>
    <property type="gene ID" value="MELO3C033865.2"/>
</dbReference>
<evidence type="ECO:0000313" key="1">
    <source>
        <dbReference type="EnsemblPlants" id="MELO3C033865.2.1"/>
    </source>
</evidence>
<accession>A0A9I9EHK3</accession>